<evidence type="ECO:0000256" key="4">
    <source>
        <dbReference type="ARBA" id="ARBA00022737"/>
    </source>
</evidence>
<evidence type="ECO:0000256" key="8">
    <source>
        <dbReference type="SAM" id="SignalP"/>
    </source>
</evidence>
<dbReference type="Proteomes" id="UP000036987">
    <property type="component" value="Unassembled WGS sequence"/>
</dbReference>
<keyword evidence="10" id="KW-0675">Receptor</keyword>
<keyword evidence="4" id="KW-0677">Repeat</keyword>
<evidence type="ECO:0000256" key="7">
    <source>
        <dbReference type="SAM" id="Phobius"/>
    </source>
</evidence>
<dbReference type="GO" id="GO:0004672">
    <property type="term" value="F:protein kinase activity"/>
    <property type="evidence" value="ECO:0007669"/>
    <property type="project" value="InterPro"/>
</dbReference>
<dbReference type="STRING" id="29655.A0A0K9NN71"/>
<evidence type="ECO:0000256" key="1">
    <source>
        <dbReference type="ARBA" id="ARBA00004370"/>
    </source>
</evidence>
<gene>
    <name evidence="10" type="ORF">ZOSMA_85G00020</name>
</gene>
<dbReference type="SMART" id="SM00369">
    <property type="entry name" value="LRR_TYP"/>
    <property type="match status" value="5"/>
</dbReference>
<feature type="signal peptide" evidence="8">
    <location>
        <begin position="1"/>
        <end position="19"/>
    </location>
</feature>
<keyword evidence="8" id="KW-0732">Signal</keyword>
<comment type="caution">
    <text evidence="10">The sequence shown here is derived from an EMBL/GenBank/DDBJ whole genome shotgun (WGS) entry which is preliminary data.</text>
</comment>
<dbReference type="PANTHER" id="PTHR48003:SF5">
    <property type="entry name" value="OS07G0626500 PROTEIN"/>
    <property type="match status" value="1"/>
</dbReference>
<dbReference type="SUPFAM" id="SSF52058">
    <property type="entry name" value="L domain-like"/>
    <property type="match status" value="1"/>
</dbReference>
<dbReference type="AlphaFoldDB" id="A0A0K9NN71"/>
<keyword evidence="10" id="KW-0418">Kinase</keyword>
<evidence type="ECO:0000256" key="2">
    <source>
        <dbReference type="ARBA" id="ARBA00022614"/>
    </source>
</evidence>
<name>A0A0K9NN71_ZOSMR</name>
<dbReference type="SUPFAM" id="SSF56112">
    <property type="entry name" value="Protein kinase-like (PK-like)"/>
    <property type="match status" value="1"/>
</dbReference>
<evidence type="ECO:0000313" key="11">
    <source>
        <dbReference type="Proteomes" id="UP000036987"/>
    </source>
</evidence>
<dbReference type="GO" id="GO:0009755">
    <property type="term" value="P:hormone-mediated signaling pathway"/>
    <property type="evidence" value="ECO:0000318"/>
    <property type="project" value="GO_Central"/>
</dbReference>
<dbReference type="PANTHER" id="PTHR48003">
    <property type="entry name" value="OS07G0626500 PROTEIN"/>
    <property type="match status" value="1"/>
</dbReference>
<dbReference type="PRINTS" id="PR00019">
    <property type="entry name" value="LEURICHRPT"/>
</dbReference>
<evidence type="ECO:0000256" key="5">
    <source>
        <dbReference type="ARBA" id="ARBA00022989"/>
    </source>
</evidence>
<dbReference type="GO" id="GO:0005886">
    <property type="term" value="C:plasma membrane"/>
    <property type="evidence" value="ECO:0000318"/>
    <property type="project" value="GO_Central"/>
</dbReference>
<keyword evidence="6 7" id="KW-0472">Membrane</keyword>
<keyword evidence="10" id="KW-0808">Transferase</keyword>
<feature type="domain" description="Protein kinase" evidence="9">
    <location>
        <begin position="720"/>
        <end position="834"/>
    </location>
</feature>
<comment type="subcellular location">
    <subcellularLocation>
        <location evidence="1">Membrane</location>
    </subcellularLocation>
</comment>
<dbReference type="GO" id="GO:0038023">
    <property type="term" value="F:signaling receptor activity"/>
    <property type="evidence" value="ECO:0000318"/>
    <property type="project" value="GO_Central"/>
</dbReference>
<dbReference type="InterPro" id="IPR000719">
    <property type="entry name" value="Prot_kinase_dom"/>
</dbReference>
<dbReference type="FunFam" id="3.80.10.10:FF:000383">
    <property type="entry name" value="Leucine-rich repeat receptor protein kinase EMS1"/>
    <property type="match status" value="1"/>
</dbReference>
<evidence type="ECO:0000256" key="3">
    <source>
        <dbReference type="ARBA" id="ARBA00022692"/>
    </source>
</evidence>
<reference evidence="11" key="1">
    <citation type="journal article" date="2016" name="Nature">
        <title>The genome of the seagrass Zostera marina reveals angiosperm adaptation to the sea.</title>
        <authorList>
            <person name="Olsen J.L."/>
            <person name="Rouze P."/>
            <person name="Verhelst B."/>
            <person name="Lin Y.-C."/>
            <person name="Bayer T."/>
            <person name="Collen J."/>
            <person name="Dattolo E."/>
            <person name="De Paoli E."/>
            <person name="Dittami S."/>
            <person name="Maumus F."/>
            <person name="Michel G."/>
            <person name="Kersting A."/>
            <person name="Lauritano C."/>
            <person name="Lohaus R."/>
            <person name="Toepel M."/>
            <person name="Tonon T."/>
            <person name="Vanneste K."/>
            <person name="Amirebrahimi M."/>
            <person name="Brakel J."/>
            <person name="Bostroem C."/>
            <person name="Chovatia M."/>
            <person name="Grimwood J."/>
            <person name="Jenkins J.W."/>
            <person name="Jueterbock A."/>
            <person name="Mraz A."/>
            <person name="Stam W.T."/>
            <person name="Tice H."/>
            <person name="Bornberg-Bauer E."/>
            <person name="Green P.J."/>
            <person name="Pearson G.A."/>
            <person name="Procaccini G."/>
            <person name="Duarte C.M."/>
            <person name="Schmutz J."/>
            <person name="Reusch T.B.H."/>
            <person name="Van de Peer Y."/>
        </authorList>
    </citation>
    <scope>NUCLEOTIDE SEQUENCE [LARGE SCALE GENOMIC DNA]</scope>
    <source>
        <strain evidence="11">cv. Finnish</strain>
    </source>
</reference>
<keyword evidence="11" id="KW-1185">Reference proteome</keyword>
<dbReference type="Pfam" id="PF00560">
    <property type="entry name" value="LRR_1"/>
    <property type="match status" value="4"/>
</dbReference>
<dbReference type="GO" id="GO:0005524">
    <property type="term" value="F:ATP binding"/>
    <property type="evidence" value="ECO:0007669"/>
    <property type="project" value="InterPro"/>
</dbReference>
<dbReference type="Gene3D" id="3.30.200.20">
    <property type="entry name" value="Phosphorylase Kinase, domain 1"/>
    <property type="match status" value="1"/>
</dbReference>
<dbReference type="FunFam" id="3.80.10.10:FF:001678">
    <property type="entry name" value="Calmodulin-binding receptor kinase CaMRLK"/>
    <property type="match status" value="1"/>
</dbReference>
<evidence type="ECO:0000259" key="9">
    <source>
        <dbReference type="PROSITE" id="PS50011"/>
    </source>
</evidence>
<keyword evidence="2" id="KW-0433">Leucine-rich repeat</keyword>
<feature type="chain" id="PRO_5005527036" evidence="8">
    <location>
        <begin position="20"/>
        <end position="834"/>
    </location>
</feature>
<dbReference type="PROSITE" id="PS50011">
    <property type="entry name" value="PROTEIN_KINASE_DOM"/>
    <property type="match status" value="1"/>
</dbReference>
<sequence length="834" mass="92845">MIAILHFAIFLLISASSSAQQRSFDNDVDRLLAFRSTITADPTGLLTKTWIDSGDPRQIGTPLCPTLFHGVICDPGGTVAVSISLDNLGLTGKVRFEVLSGMVSLQNLTLSNNKLTGFLSPASVSSLTSLRTLDLSYNKFYGAIPHEITNLFNLCFLKLSFNHFTGEFPLGFEALGKLSVVDVSGNFLQGDIGTILGELINADYIDLSWNLFSGKLWLANYNYSSSSVSNLRFLDLSCNRLNGTFFSTETVSLFQNLIFLDVSFNYLTGELPSFANLRNLKFFWARFNQFYGYLPVEFIQESGSTLVNLDISNNLFSGSIPNISSKHLKVLNISSNDLLGFLPPAIGNCIILDFSRNRLYGNILGMENWKSSSLEYLDLSSNFFSEKFPLGITHLKSLIHIKIRNCSLRGSLPSSVFEPFTVLSTIDLSANKFTGTLPISLFLSSNLKEIQLSGNFFDGRIPNIDGEAVVNNSSTSLPRFNLEILDLSDNSLFGALPSGIIYLQKLKSLHLRCNSLSGSIPTGIVTLESLEYLDLSSNKLQGLIPNISQSTLMMLNLSYNNLSGDVPKNLAEFPDSCFYPGNHFLYHHSPDTTSPASVSSTYSDISGIYSTDQVERKKRRRGIAIALICFCVVTIIVVLVGISLHVFQHFKKKNEISEISKDLSLSKKPSKYHKYDHVKNIHNESDLLPPIYSSDQLVGRLCFFNNHSPTIMFPVNELSNAPAQVVGRGSHGTSYKVILKNGHILIAKRFRIGLSKPTKDFAKEIKRIGSISHQNIIPLRAHYYGSNYQENILLSDYIDGNSLAWYLHGSGRLLFIIKVYVFMIYFQFTLMIYY</sequence>
<dbReference type="Pfam" id="PF13855">
    <property type="entry name" value="LRR_8"/>
    <property type="match status" value="2"/>
</dbReference>
<proteinExistence type="predicted"/>
<dbReference type="EMBL" id="LFYR01002060">
    <property type="protein sequence ID" value="KMZ57440.1"/>
    <property type="molecule type" value="Genomic_DNA"/>
</dbReference>
<protein>
    <submittedName>
        <fullName evidence="10">Leucine-rich repeat receptor-like protein kinase</fullName>
    </submittedName>
</protein>
<dbReference type="InterPro" id="IPR003591">
    <property type="entry name" value="Leu-rich_rpt_typical-subtyp"/>
</dbReference>
<keyword evidence="3 7" id="KW-0812">Transmembrane</keyword>
<dbReference type="InterPro" id="IPR011009">
    <property type="entry name" value="Kinase-like_dom_sf"/>
</dbReference>
<accession>A0A0K9NN71</accession>
<dbReference type="InterPro" id="IPR032675">
    <property type="entry name" value="LRR_dom_sf"/>
</dbReference>
<organism evidence="10 11">
    <name type="scientific">Zostera marina</name>
    <name type="common">Eelgrass</name>
    <dbReference type="NCBI Taxonomy" id="29655"/>
    <lineage>
        <taxon>Eukaryota</taxon>
        <taxon>Viridiplantae</taxon>
        <taxon>Streptophyta</taxon>
        <taxon>Embryophyta</taxon>
        <taxon>Tracheophyta</taxon>
        <taxon>Spermatophyta</taxon>
        <taxon>Magnoliopsida</taxon>
        <taxon>Liliopsida</taxon>
        <taxon>Zosteraceae</taxon>
        <taxon>Zostera</taxon>
    </lineage>
</organism>
<dbReference type="PROSITE" id="PS51450">
    <property type="entry name" value="LRR"/>
    <property type="match status" value="1"/>
</dbReference>
<keyword evidence="5 7" id="KW-1133">Transmembrane helix</keyword>
<feature type="transmembrane region" description="Helical" evidence="7">
    <location>
        <begin position="623"/>
        <end position="647"/>
    </location>
</feature>
<dbReference type="InterPro" id="IPR053059">
    <property type="entry name" value="Inactive_SerThr-Kinase_ABA"/>
</dbReference>
<dbReference type="OrthoDB" id="676979at2759"/>
<feature type="transmembrane region" description="Helical" evidence="7">
    <location>
        <begin position="813"/>
        <end position="833"/>
    </location>
</feature>
<evidence type="ECO:0000313" key="10">
    <source>
        <dbReference type="EMBL" id="KMZ57440.1"/>
    </source>
</evidence>
<evidence type="ECO:0000256" key="6">
    <source>
        <dbReference type="ARBA" id="ARBA00023136"/>
    </source>
</evidence>
<dbReference type="InterPro" id="IPR001611">
    <property type="entry name" value="Leu-rich_rpt"/>
</dbReference>
<dbReference type="Gene3D" id="3.80.10.10">
    <property type="entry name" value="Ribonuclease Inhibitor"/>
    <property type="match status" value="2"/>
</dbReference>